<evidence type="ECO:0000313" key="2">
    <source>
        <dbReference type="WBParaSite" id="Pan_g11567.t1"/>
    </source>
</evidence>
<organism evidence="1 2">
    <name type="scientific">Panagrellus redivivus</name>
    <name type="common">Microworm</name>
    <dbReference type="NCBI Taxonomy" id="6233"/>
    <lineage>
        <taxon>Eukaryota</taxon>
        <taxon>Metazoa</taxon>
        <taxon>Ecdysozoa</taxon>
        <taxon>Nematoda</taxon>
        <taxon>Chromadorea</taxon>
        <taxon>Rhabditida</taxon>
        <taxon>Tylenchina</taxon>
        <taxon>Panagrolaimomorpha</taxon>
        <taxon>Panagrolaimoidea</taxon>
        <taxon>Panagrolaimidae</taxon>
        <taxon>Panagrellus</taxon>
    </lineage>
</organism>
<reference evidence="2" key="2">
    <citation type="submission" date="2020-10" db="UniProtKB">
        <authorList>
            <consortium name="WormBaseParasite"/>
        </authorList>
    </citation>
    <scope>IDENTIFICATION</scope>
</reference>
<dbReference type="Proteomes" id="UP000492821">
    <property type="component" value="Unassembled WGS sequence"/>
</dbReference>
<sequence length="345" mass="38461">MTTTVVNKYYKYNLGIQIEFYPDEWNIGRGAALISDGHYSSLLPQLTFGVAVYPFGDNIEPTENKLPCPVVAITAKNPDGPLGFDVKVTLNWGTFADKRNVKKAIYNTAAPLVQRFAPCSKYEEKSLIVTVYLSAKIPWDYGILTEVADVSDDDSPAELPESMSFVADENVNPYVFTVSVENLNKLNSSVIMEHLRSSSNNLPLTLNDCSNATALYVKGCMERGSFEDLNIDMISRLGKEVCLVLMMLECREAMKNLIAATLKALEFPHFYVEVKELLKFAYSNGIPGLMGILVHHFAEKYGDNPARMKDLGKHLARDIEILHVGEEAFKHCTEEPTQIGKPFGQ</sequence>
<dbReference type="AlphaFoldDB" id="A0A7E4UQF6"/>
<reference evidence="1" key="1">
    <citation type="journal article" date="2013" name="Genetics">
        <title>The draft genome and transcriptome of Panagrellus redivivus are shaped by the harsh demands of a free-living lifestyle.</title>
        <authorList>
            <person name="Srinivasan J."/>
            <person name="Dillman A.R."/>
            <person name="Macchietto M.G."/>
            <person name="Heikkinen L."/>
            <person name="Lakso M."/>
            <person name="Fracchia K.M."/>
            <person name="Antoshechkin I."/>
            <person name="Mortazavi A."/>
            <person name="Wong G."/>
            <person name="Sternberg P.W."/>
        </authorList>
    </citation>
    <scope>NUCLEOTIDE SEQUENCE [LARGE SCALE GENOMIC DNA]</scope>
    <source>
        <strain evidence="1">MT8872</strain>
    </source>
</reference>
<keyword evidence="1" id="KW-1185">Reference proteome</keyword>
<protein>
    <submittedName>
        <fullName evidence="2">BTB domain-containing protein</fullName>
    </submittedName>
</protein>
<proteinExistence type="predicted"/>
<name>A0A7E4UQF6_PANRE</name>
<evidence type="ECO:0000313" key="1">
    <source>
        <dbReference type="Proteomes" id="UP000492821"/>
    </source>
</evidence>
<accession>A0A7E4UQF6</accession>
<dbReference type="WBParaSite" id="Pan_g11567.t1">
    <property type="protein sequence ID" value="Pan_g11567.t1"/>
    <property type="gene ID" value="Pan_g11567"/>
</dbReference>